<protein>
    <submittedName>
        <fullName evidence="2">DUF899 domain-containing protein</fullName>
    </submittedName>
</protein>
<dbReference type="EMBL" id="CP033116">
    <property type="protein sequence ID" value="QFY55912.1"/>
    <property type="molecule type" value="Genomic_DNA"/>
</dbReference>
<sequence>MGWTARWVSSQGSDFNFDFQVSFVREDLEAGRLYYNYENIEDPKYFSEELPGLSVFYKDDSGAVFHTYSSYARGNEEVIGAFVYLDITPKGRNEKEIMDWVRRHDEYDASPAVTACHSG</sequence>
<evidence type="ECO:0000313" key="1">
    <source>
        <dbReference type="EMBL" id="PCC99975.1"/>
    </source>
</evidence>
<reference evidence="1 3" key="1">
    <citation type="submission" date="2017-09" db="EMBL/GenBank/DDBJ databases">
        <title>Bacterial and phytoplankton interrelationship in Kongsfjorden, an Arctic fjord.</title>
        <authorList>
            <person name="Sinha R."/>
            <person name="Krishnan K."/>
        </authorList>
    </citation>
    <scope>NUCLEOTIDE SEQUENCE [LARGE SCALE GENOMIC DNA]</scope>
    <source>
        <strain evidence="1 3">58</strain>
    </source>
</reference>
<organism evidence="1 3">
    <name type="scientific">Halopseudomonas pelagia</name>
    <dbReference type="NCBI Taxonomy" id="553151"/>
    <lineage>
        <taxon>Bacteria</taxon>
        <taxon>Pseudomonadati</taxon>
        <taxon>Pseudomonadota</taxon>
        <taxon>Gammaproteobacteria</taxon>
        <taxon>Pseudomonadales</taxon>
        <taxon>Pseudomonadaceae</taxon>
        <taxon>Halopseudomonas</taxon>
    </lineage>
</organism>
<dbReference type="Proteomes" id="UP000344571">
    <property type="component" value="Chromosome"/>
</dbReference>
<keyword evidence="4" id="KW-1185">Reference proteome</keyword>
<gene>
    <name evidence="1" type="ORF">CO192_07700</name>
    <name evidence="2" type="ORF">EAO82_05790</name>
</gene>
<dbReference type="EMBL" id="NWMT01000087">
    <property type="protein sequence ID" value="PCC99975.1"/>
    <property type="molecule type" value="Genomic_DNA"/>
</dbReference>
<dbReference type="AlphaFoldDB" id="A0AA91Z6W2"/>
<evidence type="ECO:0000313" key="3">
    <source>
        <dbReference type="Proteomes" id="UP000243750"/>
    </source>
</evidence>
<dbReference type="InterPro" id="IPR010296">
    <property type="entry name" value="DUF899_thioredox"/>
</dbReference>
<dbReference type="Pfam" id="PF05988">
    <property type="entry name" value="DUF899"/>
    <property type="match status" value="1"/>
</dbReference>
<proteinExistence type="predicted"/>
<evidence type="ECO:0000313" key="4">
    <source>
        <dbReference type="Proteomes" id="UP000344571"/>
    </source>
</evidence>
<accession>A0AA91Z6W2</accession>
<name>A0AA91Z6W2_9GAMM</name>
<dbReference type="Proteomes" id="UP000243750">
    <property type="component" value="Unassembled WGS sequence"/>
</dbReference>
<evidence type="ECO:0000313" key="2">
    <source>
        <dbReference type="EMBL" id="QFY55912.1"/>
    </source>
</evidence>
<reference evidence="2 4" key="2">
    <citation type="submission" date="2018-10" db="EMBL/GenBank/DDBJ databases">
        <title>Complete genome sequence of Pseudomonas pelagia strain Kongs-67.</title>
        <authorList>
            <person name="Sinha R.K."/>
            <person name="Krishnan K."/>
        </authorList>
    </citation>
    <scope>NUCLEOTIDE SEQUENCE [LARGE SCALE GENOMIC DNA]</scope>
    <source>
        <strain evidence="2 4">Kongs-67</strain>
    </source>
</reference>